<evidence type="ECO:0000256" key="7">
    <source>
        <dbReference type="ARBA" id="ARBA00023242"/>
    </source>
</evidence>
<evidence type="ECO:0000256" key="1">
    <source>
        <dbReference type="ARBA" id="ARBA00004123"/>
    </source>
</evidence>
<keyword evidence="5 8" id="KW-0347">Helicase</keyword>
<dbReference type="SUPFAM" id="SSF52540">
    <property type="entry name" value="P-loop containing nucleoside triphosphate hydrolases"/>
    <property type="match status" value="1"/>
</dbReference>
<feature type="domain" description="RuvB-like AAA-lid" evidence="10">
    <location>
        <begin position="405"/>
        <end position="470"/>
    </location>
</feature>
<dbReference type="InterPro" id="IPR027238">
    <property type="entry name" value="RuvB-like"/>
</dbReference>
<organism evidence="11 12">
    <name type="scientific">Globodera pallida</name>
    <name type="common">Potato cyst nematode worm</name>
    <name type="synonym">Heterodera pallida</name>
    <dbReference type="NCBI Taxonomy" id="36090"/>
    <lineage>
        <taxon>Eukaryota</taxon>
        <taxon>Metazoa</taxon>
        <taxon>Ecdysozoa</taxon>
        <taxon>Nematoda</taxon>
        <taxon>Chromadorea</taxon>
        <taxon>Rhabditida</taxon>
        <taxon>Tylenchina</taxon>
        <taxon>Tylenchomorpha</taxon>
        <taxon>Tylenchoidea</taxon>
        <taxon>Heteroderidae</taxon>
        <taxon>Heteroderinae</taxon>
        <taxon>Globodera</taxon>
    </lineage>
</organism>
<dbReference type="GO" id="GO:0016887">
    <property type="term" value="F:ATP hydrolysis activity"/>
    <property type="evidence" value="ECO:0007669"/>
    <property type="project" value="RHEA"/>
</dbReference>
<feature type="domain" description="TIP49 P-loop" evidence="9">
    <location>
        <begin position="114"/>
        <end position="398"/>
    </location>
</feature>
<dbReference type="Gene3D" id="3.40.50.300">
    <property type="entry name" value="P-loop containing nucleotide triphosphate hydrolases"/>
    <property type="match status" value="1"/>
</dbReference>
<evidence type="ECO:0000259" key="9">
    <source>
        <dbReference type="Pfam" id="PF06068"/>
    </source>
</evidence>
<evidence type="ECO:0000256" key="2">
    <source>
        <dbReference type="ARBA" id="ARBA00007519"/>
    </source>
</evidence>
<evidence type="ECO:0000256" key="8">
    <source>
        <dbReference type="RuleBase" id="RU363048"/>
    </source>
</evidence>
<dbReference type="Pfam" id="PF06068">
    <property type="entry name" value="TIP49"/>
    <property type="match status" value="1"/>
</dbReference>
<evidence type="ECO:0000313" key="11">
    <source>
        <dbReference type="Proteomes" id="UP000050741"/>
    </source>
</evidence>
<proteinExistence type="inferred from homology"/>
<dbReference type="GO" id="GO:0003678">
    <property type="term" value="F:DNA helicase activity"/>
    <property type="evidence" value="ECO:0007669"/>
    <property type="project" value="UniProtKB-EC"/>
</dbReference>
<sequence length="493" mass="54582">MPRASVSTRGRCRGLCELGQDTSLRYIMQLLTPAKLLAHISGRESVEVVDVNECVQLFMDSKTSTNLLKSSRLEREGDVEIRNSLPARPQLQSELQALFGVFEDGEDPFPPLLTAIAMAIAQELGDKVPFVPVVGSEVFSSEVKKTEVLMENFRRAIGVRIKEVKEVFEGEVVDLAPVETDHPIGGFGKTISHVNCALKTTKGSRELRLDPSIYDALLKQKVTPGDVIYIEAGSGTVKRIGRSDIFANEFDLDADEFVPMPKGDVRKQKEIVQYVSLHDFDNANSSPQGKASDFASMLSKFMKPKKTEISVNKVVNQLIEAGQAELLPGVLFIDEVHMLDLECFTFLHRALESEVNPVIVFATNRGRTKIRNSDEVGFYGIPSDLIDRLLIVPTRPYSGEEMSLIVRTRADAEGVRLHPGALSRLCELGQDTSLRYIMQLLTPAKLLAHIGGRESVEVVDVNECVQLFMDSKTSTNLLKSSRLEREGDVEMSG</sequence>
<name>A0A183BI11_GLOPA</name>
<comment type="subcellular location">
    <subcellularLocation>
        <location evidence="1">Nucleus</location>
    </subcellularLocation>
</comment>
<feature type="domain" description="RuvB-like AAA-lid" evidence="10">
    <location>
        <begin position="15"/>
        <end position="60"/>
    </location>
</feature>
<evidence type="ECO:0000259" key="10">
    <source>
        <dbReference type="Pfam" id="PF17856"/>
    </source>
</evidence>
<keyword evidence="11" id="KW-1185">Reference proteome</keyword>
<comment type="similarity">
    <text evidence="2 8">Belongs to the RuvB family.</text>
</comment>
<dbReference type="AlphaFoldDB" id="A0A183BI11"/>
<dbReference type="GO" id="GO:0005634">
    <property type="term" value="C:nucleus"/>
    <property type="evidence" value="ECO:0007669"/>
    <property type="project" value="UniProtKB-SubCell"/>
</dbReference>
<evidence type="ECO:0000313" key="12">
    <source>
        <dbReference type="WBParaSite" id="GPLIN_000024000"/>
    </source>
</evidence>
<reference evidence="12" key="3">
    <citation type="submission" date="2016-06" db="UniProtKB">
        <authorList>
            <consortium name="WormBaseParasite"/>
        </authorList>
    </citation>
    <scope>IDENTIFICATION</scope>
</reference>
<keyword evidence="6 8" id="KW-0067">ATP-binding</keyword>
<dbReference type="Proteomes" id="UP000050741">
    <property type="component" value="Unassembled WGS sequence"/>
</dbReference>
<evidence type="ECO:0000256" key="6">
    <source>
        <dbReference type="ARBA" id="ARBA00022840"/>
    </source>
</evidence>
<reference evidence="11" key="2">
    <citation type="submission" date="2014-05" db="EMBL/GenBank/DDBJ databases">
        <title>The genome and life-stage specific transcriptomes of Globodera pallida elucidate key aspects of plant parasitism by a cyst nematode.</title>
        <authorList>
            <person name="Cotton J.A."/>
            <person name="Lilley C.J."/>
            <person name="Jones L.M."/>
            <person name="Kikuchi T."/>
            <person name="Reid A.J."/>
            <person name="Thorpe P."/>
            <person name="Tsai I.J."/>
            <person name="Beasley H."/>
            <person name="Blok V."/>
            <person name="Cock P.J.A."/>
            <person name="Van den Akker S.E."/>
            <person name="Holroyd N."/>
            <person name="Hunt M."/>
            <person name="Mantelin S."/>
            <person name="Naghra H."/>
            <person name="Pain A."/>
            <person name="Palomares-Rius J.E."/>
            <person name="Zarowiecki M."/>
            <person name="Berriman M."/>
            <person name="Jones J.T."/>
            <person name="Urwin P.E."/>
        </authorList>
    </citation>
    <scope>NUCLEOTIDE SEQUENCE [LARGE SCALE GENOMIC DNA]</scope>
    <source>
        <strain evidence="11">Lindley</strain>
    </source>
</reference>
<accession>A0A183BI11</accession>
<dbReference type="FunFam" id="2.40.50.360:FF:000001">
    <property type="entry name" value="RuvB-like helicase"/>
    <property type="match status" value="1"/>
</dbReference>
<evidence type="ECO:0000256" key="4">
    <source>
        <dbReference type="ARBA" id="ARBA00022801"/>
    </source>
</evidence>
<dbReference type="GO" id="GO:0005524">
    <property type="term" value="F:ATP binding"/>
    <property type="evidence" value="ECO:0007669"/>
    <property type="project" value="UniProtKB-KW"/>
</dbReference>
<protein>
    <recommendedName>
        <fullName evidence="8">RuvB-like helicase</fullName>
        <ecNumber evidence="8">3.6.4.12</ecNumber>
    </recommendedName>
</protein>
<dbReference type="PANTHER" id="PTHR11093">
    <property type="entry name" value="RUVB-RELATED REPTIN AND PONTIN"/>
    <property type="match status" value="1"/>
</dbReference>
<comment type="catalytic activity">
    <reaction evidence="8">
        <text>ATP + H2O = ADP + phosphate + H(+)</text>
        <dbReference type="Rhea" id="RHEA:13065"/>
        <dbReference type="ChEBI" id="CHEBI:15377"/>
        <dbReference type="ChEBI" id="CHEBI:15378"/>
        <dbReference type="ChEBI" id="CHEBI:30616"/>
        <dbReference type="ChEBI" id="CHEBI:43474"/>
        <dbReference type="ChEBI" id="CHEBI:456216"/>
        <dbReference type="EC" id="3.6.4.12"/>
    </reaction>
</comment>
<keyword evidence="7 8" id="KW-0539">Nucleus</keyword>
<evidence type="ECO:0000256" key="5">
    <source>
        <dbReference type="ARBA" id="ARBA00022806"/>
    </source>
</evidence>
<dbReference type="InterPro" id="IPR041048">
    <property type="entry name" value="RuvB-like_C"/>
</dbReference>
<dbReference type="Pfam" id="PF17856">
    <property type="entry name" value="TIP49_C"/>
    <property type="match status" value="2"/>
</dbReference>
<keyword evidence="4 8" id="KW-0378">Hydrolase</keyword>
<dbReference type="InterPro" id="IPR010339">
    <property type="entry name" value="TIP49_P-loop"/>
</dbReference>
<dbReference type="Gene3D" id="2.40.50.360">
    <property type="entry name" value="RuvB-like helicase, domain II"/>
    <property type="match status" value="1"/>
</dbReference>
<keyword evidence="3 8" id="KW-0547">Nucleotide-binding</keyword>
<dbReference type="InterPro" id="IPR042487">
    <property type="entry name" value="RuvBL1/2_DNA/RNA_bd_dom"/>
</dbReference>
<dbReference type="EC" id="3.6.4.12" evidence="8"/>
<reference evidence="11" key="1">
    <citation type="submission" date="2013-12" db="EMBL/GenBank/DDBJ databases">
        <authorList>
            <person name="Aslett M."/>
        </authorList>
    </citation>
    <scope>NUCLEOTIDE SEQUENCE [LARGE SCALE GENOMIC DNA]</scope>
    <source>
        <strain evidence="11">Lindley</strain>
    </source>
</reference>
<keyword evidence="8" id="KW-0805">Transcription regulation</keyword>
<evidence type="ECO:0000256" key="3">
    <source>
        <dbReference type="ARBA" id="ARBA00022741"/>
    </source>
</evidence>
<dbReference type="Gene3D" id="1.10.8.60">
    <property type="match status" value="2"/>
</dbReference>
<keyword evidence="8" id="KW-0804">Transcription</keyword>
<dbReference type="InterPro" id="IPR027417">
    <property type="entry name" value="P-loop_NTPase"/>
</dbReference>
<dbReference type="WBParaSite" id="GPLIN_000024000">
    <property type="protein sequence ID" value="GPLIN_000024000"/>
    <property type="gene ID" value="GPLIN_000024000"/>
</dbReference>